<protein>
    <submittedName>
        <fullName evidence="3">Uncharacterized protein</fullName>
    </submittedName>
</protein>
<proteinExistence type="predicted"/>
<dbReference type="AlphaFoldDB" id="A0A1H0GY08"/>
<organism evidence="3 4">
    <name type="scientific">Alkalicoccus daliensis</name>
    <dbReference type="NCBI Taxonomy" id="745820"/>
    <lineage>
        <taxon>Bacteria</taxon>
        <taxon>Bacillati</taxon>
        <taxon>Bacillota</taxon>
        <taxon>Bacilli</taxon>
        <taxon>Bacillales</taxon>
        <taxon>Bacillaceae</taxon>
        <taxon>Alkalicoccus</taxon>
    </lineage>
</organism>
<dbReference type="Proteomes" id="UP000198778">
    <property type="component" value="Unassembled WGS sequence"/>
</dbReference>
<feature type="region of interest" description="Disordered" evidence="1">
    <location>
        <begin position="23"/>
        <end position="69"/>
    </location>
</feature>
<keyword evidence="2" id="KW-0732">Signal</keyword>
<accession>A0A1H0GY08</accession>
<dbReference type="EMBL" id="FNIL01000007">
    <property type="protein sequence ID" value="SDO11926.1"/>
    <property type="molecule type" value="Genomic_DNA"/>
</dbReference>
<keyword evidence="4" id="KW-1185">Reference proteome</keyword>
<dbReference type="PROSITE" id="PS51257">
    <property type="entry name" value="PROKAR_LIPOPROTEIN"/>
    <property type="match status" value="1"/>
</dbReference>
<evidence type="ECO:0000313" key="4">
    <source>
        <dbReference type="Proteomes" id="UP000198778"/>
    </source>
</evidence>
<feature type="chain" id="PRO_5039355180" evidence="2">
    <location>
        <begin position="20"/>
        <end position="69"/>
    </location>
</feature>
<evidence type="ECO:0000313" key="3">
    <source>
        <dbReference type="EMBL" id="SDO11926.1"/>
    </source>
</evidence>
<feature type="compositionally biased region" description="Acidic residues" evidence="1">
    <location>
        <begin position="56"/>
        <end position="69"/>
    </location>
</feature>
<feature type="compositionally biased region" description="Low complexity" evidence="1">
    <location>
        <begin position="39"/>
        <end position="55"/>
    </location>
</feature>
<name>A0A1H0GY08_9BACI</name>
<dbReference type="RefSeq" id="WP_090843146.1">
    <property type="nucleotide sequence ID" value="NZ_FNIL01000007.1"/>
</dbReference>
<evidence type="ECO:0000256" key="1">
    <source>
        <dbReference type="SAM" id="MobiDB-lite"/>
    </source>
</evidence>
<reference evidence="4" key="1">
    <citation type="submission" date="2016-10" db="EMBL/GenBank/DDBJ databases">
        <authorList>
            <person name="Varghese N."/>
            <person name="Submissions S."/>
        </authorList>
    </citation>
    <scope>NUCLEOTIDE SEQUENCE [LARGE SCALE GENOMIC DNA]</scope>
    <source>
        <strain evidence="4">CGMCC 1.10369</strain>
    </source>
</reference>
<feature type="signal peptide" evidence="2">
    <location>
        <begin position="1"/>
        <end position="19"/>
    </location>
</feature>
<evidence type="ECO:0000256" key="2">
    <source>
        <dbReference type="SAM" id="SignalP"/>
    </source>
</evidence>
<gene>
    <name evidence="3" type="ORF">SAMN04488053_10794</name>
</gene>
<sequence>MKKMHQLIYIIMLAAFLTACGNSEVNNEPDVSETDPENNELYNENEANEEVGNNVEEAEEFNEVNEPEE</sequence>